<keyword evidence="9" id="KW-0539">Nucleus</keyword>
<feature type="compositionally biased region" description="Basic and acidic residues" evidence="11">
    <location>
        <begin position="607"/>
        <end position="624"/>
    </location>
</feature>
<dbReference type="InterPro" id="IPR057285">
    <property type="entry name" value="Pre-PUA_NSUN2"/>
</dbReference>
<dbReference type="EMBL" id="JADFTS010000004">
    <property type="protein sequence ID" value="KAF9609560.1"/>
    <property type="molecule type" value="Genomic_DNA"/>
</dbReference>
<evidence type="ECO:0000256" key="11">
    <source>
        <dbReference type="SAM" id="MobiDB-lite"/>
    </source>
</evidence>
<dbReference type="InterPro" id="IPR029063">
    <property type="entry name" value="SAM-dependent_MTases_sf"/>
</dbReference>
<feature type="active site" description="Nucleophile" evidence="10">
    <location>
        <position position="386"/>
    </location>
</feature>
<dbReference type="Pfam" id="PF25376">
    <property type="entry name" value="Pre-PUA_NSUN2"/>
    <property type="match status" value="1"/>
</dbReference>
<feature type="compositionally biased region" description="Low complexity" evidence="11">
    <location>
        <begin position="70"/>
        <end position="89"/>
    </location>
</feature>
<feature type="region of interest" description="Disordered" evidence="11">
    <location>
        <begin position="875"/>
        <end position="900"/>
    </location>
</feature>
<dbReference type="Proteomes" id="UP000631114">
    <property type="component" value="Unassembled WGS sequence"/>
</dbReference>
<comment type="caution">
    <text evidence="13">The sequence shown here is derived from an EMBL/GenBank/DDBJ whole genome shotgun (WGS) entry which is preliminary data.</text>
</comment>
<evidence type="ECO:0000256" key="10">
    <source>
        <dbReference type="PROSITE-ProRule" id="PRU01023"/>
    </source>
</evidence>
<feature type="domain" description="SAM-dependent MTase RsmB/NOP-type" evidence="12">
    <location>
        <begin position="118"/>
        <end position="550"/>
    </location>
</feature>
<gene>
    <name evidence="13" type="ORF">IFM89_016996</name>
</gene>
<accession>A0A835HZ16</accession>
<feature type="compositionally biased region" description="Basic and acidic residues" evidence="11">
    <location>
        <begin position="875"/>
        <end position="884"/>
    </location>
</feature>
<keyword evidence="4 10" id="KW-0489">Methyltransferase</keyword>
<dbReference type="AlphaFoldDB" id="A0A835HZ16"/>
<dbReference type="InterPro" id="IPR049560">
    <property type="entry name" value="MeTrfase_RsmB-F_NOP2_cat"/>
</dbReference>
<name>A0A835HZ16_9MAGN</name>
<comment type="caution">
    <text evidence="10">Lacks conserved residue(s) required for the propagation of feature annotation.</text>
</comment>
<dbReference type="SUPFAM" id="SSF53335">
    <property type="entry name" value="S-adenosyl-L-methionine-dependent methyltransferases"/>
    <property type="match status" value="1"/>
</dbReference>
<dbReference type="Pfam" id="PF25378">
    <property type="entry name" value="PUA_NSUN2"/>
    <property type="match status" value="1"/>
</dbReference>
<evidence type="ECO:0000256" key="3">
    <source>
        <dbReference type="ARBA" id="ARBA00022555"/>
    </source>
</evidence>
<evidence type="ECO:0000256" key="6">
    <source>
        <dbReference type="ARBA" id="ARBA00022691"/>
    </source>
</evidence>
<dbReference type="Gene3D" id="3.40.50.150">
    <property type="entry name" value="Vaccinia Virus protein VP39"/>
    <property type="match status" value="1"/>
</dbReference>
<feature type="region of interest" description="Disordered" evidence="11">
    <location>
        <begin position="591"/>
        <end position="665"/>
    </location>
</feature>
<dbReference type="GO" id="GO:0016428">
    <property type="term" value="F:tRNA (cytidine-5-)-methyltransferase activity"/>
    <property type="evidence" value="ECO:0007669"/>
    <property type="project" value="InterPro"/>
</dbReference>
<evidence type="ECO:0000256" key="2">
    <source>
        <dbReference type="ARBA" id="ARBA00007494"/>
    </source>
</evidence>
<keyword evidence="3" id="KW-0820">tRNA-binding</keyword>
<proteinExistence type="inferred from homology"/>
<organism evidence="13 14">
    <name type="scientific">Coptis chinensis</name>
    <dbReference type="NCBI Taxonomy" id="261450"/>
    <lineage>
        <taxon>Eukaryota</taxon>
        <taxon>Viridiplantae</taxon>
        <taxon>Streptophyta</taxon>
        <taxon>Embryophyta</taxon>
        <taxon>Tracheophyta</taxon>
        <taxon>Spermatophyta</taxon>
        <taxon>Magnoliopsida</taxon>
        <taxon>Ranunculales</taxon>
        <taxon>Ranunculaceae</taxon>
        <taxon>Coptidoideae</taxon>
        <taxon>Coptis</taxon>
    </lineage>
</organism>
<comment type="subcellular location">
    <subcellularLocation>
        <location evidence="1">Nucleus</location>
    </subcellularLocation>
</comment>
<feature type="region of interest" description="Disordered" evidence="11">
    <location>
        <begin position="45"/>
        <end position="91"/>
    </location>
</feature>
<dbReference type="GO" id="GO:0005634">
    <property type="term" value="C:nucleus"/>
    <property type="evidence" value="ECO:0007669"/>
    <property type="project" value="UniProtKB-SubCell"/>
</dbReference>
<feature type="region of interest" description="Disordered" evidence="11">
    <location>
        <begin position="462"/>
        <end position="485"/>
    </location>
</feature>
<evidence type="ECO:0000256" key="8">
    <source>
        <dbReference type="ARBA" id="ARBA00022884"/>
    </source>
</evidence>
<sequence length="900" mass="100720">MGALKFIVYFSRSPNGLIVGSLRHFLVPSLILAFTAVVETMGGKRGRTQRKHFKQNKENVWKRNRSSSDANTNPDSSSTASNNNNNHSPWEPFTTQNIDFDKYYKEQGIVSEDEWDEYLNVLHKPLPAAFRINSSGQFFEDIRSQLENDFMKNLAMEVTDDGEVDAIRPLPWYPGNLAWHSNYSRMQLRKNQTLAKFHEFLKQANEIGNITRQEAVSMVPPIFLDVRPDHFILDMCAAPGSKTFQLLEMIHQSTDSGLLPAGMVIANDVDVQRCNLLIHQTKRMCSANLIVTNHEAQHFPSCHVKQKYLEKLGMGNVEDEGLTQLLFDRVLCDVPCSGDGTLRKAPDLWRKWNAGLGNGVHRLQVQIAMRGIALLKVGGRMVYSTCSMNPVENEAVVAEVLRSYQGSIELLDVSTELPELVRRPGLKKWKIRDRGQWLASYENVLNYRRNAILPSMFPSGTSCESKMTETDNQQEDLGPSGDTTEIETATDLGTRLQNQNSIDNEQTDNCAAPEIVTVEENSCLPLERCMRILPHDQNTGAFFIAVFQKLSSAPVVLDDTSNLNGRSTHEDHKVPKNLSEKVVEGTIELEINSSEDAKPEQSLLDKVNPDDDVLNKESGDDASKLDSSGVVQEDDELEVSEVHEDGDTVHEEERGGSRKLPSQGKWRGVDPVVIFEDEATINGIKAFYGINESFPFKDHLVTRNNDAQHVKRIYYISKSVQDVLKLNIRVGERLKITSVGLKIFERQTSKEGTSSPCGYRISSEGLPLLLPYITKQILCASLADFKHLLQYRSIKFADFVDTKFGEKASELTLGCCVIVLNTGVQAFSDTIQANASTIAIGCWKGRTNISVMVSSADCEELLERLSVRFRSDKDGLEAKTKEAATEVEDAEETDKQADAN</sequence>
<dbReference type="PROSITE" id="PS51686">
    <property type="entry name" value="SAM_MT_RSMB_NOP"/>
    <property type="match status" value="1"/>
</dbReference>
<feature type="binding site" evidence="10">
    <location>
        <position position="268"/>
    </location>
    <ligand>
        <name>S-adenosyl-L-methionine</name>
        <dbReference type="ChEBI" id="CHEBI:59789"/>
    </ligand>
</feature>
<dbReference type="PRINTS" id="PR02011">
    <property type="entry name" value="RCMTNCL1"/>
</dbReference>
<evidence type="ECO:0000256" key="9">
    <source>
        <dbReference type="ARBA" id="ARBA00023242"/>
    </source>
</evidence>
<keyword evidence="7" id="KW-0819">tRNA processing</keyword>
<dbReference type="InterPro" id="IPR023267">
    <property type="entry name" value="RCMT"/>
</dbReference>
<evidence type="ECO:0000256" key="5">
    <source>
        <dbReference type="ARBA" id="ARBA00022679"/>
    </source>
</evidence>
<evidence type="ECO:0000256" key="1">
    <source>
        <dbReference type="ARBA" id="ARBA00004123"/>
    </source>
</evidence>
<feature type="compositionally biased region" description="Basic residues" evidence="11">
    <location>
        <begin position="45"/>
        <end position="54"/>
    </location>
</feature>
<dbReference type="PANTHER" id="PTHR22808">
    <property type="entry name" value="NCL1 YEAST -RELATED NOL1/NOP2/FMU SUN DOMAIN-CONTAINING"/>
    <property type="match status" value="1"/>
</dbReference>
<dbReference type="PROSITE" id="PS01153">
    <property type="entry name" value="NOL1_NOP2_SUN"/>
    <property type="match status" value="1"/>
</dbReference>
<feature type="binding site" evidence="10">
    <location>
        <begin position="236"/>
        <end position="242"/>
    </location>
    <ligand>
        <name>S-adenosyl-L-methionine</name>
        <dbReference type="ChEBI" id="CHEBI:59789"/>
    </ligand>
</feature>
<keyword evidence="6 10" id="KW-0949">S-adenosyl-L-methionine</keyword>
<reference evidence="13 14" key="1">
    <citation type="submission" date="2020-10" db="EMBL/GenBank/DDBJ databases">
        <title>The Coptis chinensis genome and diversification of protoberbering-type alkaloids.</title>
        <authorList>
            <person name="Wang B."/>
            <person name="Shu S."/>
            <person name="Song C."/>
            <person name="Liu Y."/>
        </authorList>
    </citation>
    <scope>NUCLEOTIDE SEQUENCE [LARGE SCALE GENOMIC DNA]</scope>
    <source>
        <strain evidence="13">HL-2020</strain>
        <tissue evidence="13">Leaf</tissue>
    </source>
</reference>
<dbReference type="GO" id="GO:0000049">
    <property type="term" value="F:tRNA binding"/>
    <property type="evidence" value="ECO:0007669"/>
    <property type="project" value="UniProtKB-KW"/>
</dbReference>
<dbReference type="InterPro" id="IPR018314">
    <property type="entry name" value="RsmB/NOL1/NOP2-like_CS"/>
</dbReference>
<dbReference type="FunFam" id="3.40.50.150:FF:000153">
    <property type="entry name" value="S-adenosyl-L-methionine-dependent methyltransferase superfamily protein"/>
    <property type="match status" value="1"/>
</dbReference>
<feature type="compositionally biased region" description="Basic and acidic residues" evidence="11">
    <location>
        <begin position="640"/>
        <end position="656"/>
    </location>
</feature>
<dbReference type="PANTHER" id="PTHR22808:SF1">
    <property type="entry name" value="RNA CYTOSINE-C(5)-METHYLTRANSFERASE NSUN2-RELATED"/>
    <property type="match status" value="1"/>
</dbReference>
<keyword evidence="14" id="KW-1185">Reference proteome</keyword>
<evidence type="ECO:0000313" key="13">
    <source>
        <dbReference type="EMBL" id="KAF9609560.1"/>
    </source>
</evidence>
<keyword evidence="5 10" id="KW-0808">Transferase</keyword>
<dbReference type="GO" id="GO:0030488">
    <property type="term" value="P:tRNA methylation"/>
    <property type="evidence" value="ECO:0007669"/>
    <property type="project" value="UniProtKB-ARBA"/>
</dbReference>
<feature type="binding site" evidence="10">
    <location>
        <position position="333"/>
    </location>
    <ligand>
        <name>S-adenosyl-L-methionine</name>
        <dbReference type="ChEBI" id="CHEBI:59789"/>
    </ligand>
</feature>
<dbReference type="InterPro" id="IPR057286">
    <property type="entry name" value="PUA_NSUN2"/>
</dbReference>
<dbReference type="OrthoDB" id="6093671at2759"/>
<evidence type="ECO:0000256" key="4">
    <source>
        <dbReference type="ARBA" id="ARBA00022603"/>
    </source>
</evidence>
<evidence type="ECO:0000313" key="14">
    <source>
        <dbReference type="Proteomes" id="UP000631114"/>
    </source>
</evidence>
<dbReference type="InterPro" id="IPR001678">
    <property type="entry name" value="MeTrfase_RsmB-F_NOP2_dom"/>
</dbReference>
<evidence type="ECO:0000256" key="7">
    <source>
        <dbReference type="ARBA" id="ARBA00022694"/>
    </source>
</evidence>
<comment type="similarity">
    <text evidence="2 10">Belongs to the class I-like SAM-binding methyltransferase superfamily. RsmB/NOP family.</text>
</comment>
<dbReference type="InterPro" id="IPR023270">
    <property type="entry name" value="RCMT_NCL1"/>
</dbReference>
<dbReference type="Pfam" id="PF01189">
    <property type="entry name" value="Methyltr_RsmB-F"/>
    <property type="match status" value="1"/>
</dbReference>
<keyword evidence="8 10" id="KW-0694">RNA-binding</keyword>
<dbReference type="PRINTS" id="PR02008">
    <property type="entry name" value="RCMTFAMILY"/>
</dbReference>
<protein>
    <recommendedName>
        <fullName evidence="12">SAM-dependent MTase RsmB/NOP-type domain-containing protein</fullName>
    </recommendedName>
</protein>
<evidence type="ECO:0000259" key="12">
    <source>
        <dbReference type="PROSITE" id="PS51686"/>
    </source>
</evidence>